<evidence type="ECO:0000256" key="2">
    <source>
        <dbReference type="ARBA" id="ARBA00022448"/>
    </source>
</evidence>
<evidence type="ECO:0000313" key="10">
    <source>
        <dbReference type="Proteomes" id="UP001519287"/>
    </source>
</evidence>
<evidence type="ECO:0000256" key="7">
    <source>
        <dbReference type="RuleBase" id="RU363032"/>
    </source>
</evidence>
<feature type="transmembrane region" description="Helical" evidence="7">
    <location>
        <begin position="260"/>
        <end position="279"/>
    </location>
</feature>
<keyword evidence="6 7" id="KW-0472">Membrane</keyword>
<keyword evidence="3" id="KW-1003">Cell membrane</keyword>
<dbReference type="InterPro" id="IPR035906">
    <property type="entry name" value="MetI-like_sf"/>
</dbReference>
<feature type="domain" description="ABC transmembrane type-1" evidence="8">
    <location>
        <begin position="71"/>
        <end position="279"/>
    </location>
</feature>
<comment type="caution">
    <text evidence="9">The sequence shown here is derived from an EMBL/GenBank/DDBJ whole genome shotgun (WGS) entry which is preliminary data.</text>
</comment>
<evidence type="ECO:0000256" key="1">
    <source>
        <dbReference type="ARBA" id="ARBA00004651"/>
    </source>
</evidence>
<evidence type="ECO:0000256" key="6">
    <source>
        <dbReference type="ARBA" id="ARBA00023136"/>
    </source>
</evidence>
<keyword evidence="4 7" id="KW-0812">Transmembrane</keyword>
<comment type="similarity">
    <text evidence="7">Belongs to the binding-protein-dependent transport system permease family.</text>
</comment>
<dbReference type="CDD" id="cd06261">
    <property type="entry name" value="TM_PBP2"/>
    <property type="match status" value="1"/>
</dbReference>
<comment type="subcellular location">
    <subcellularLocation>
        <location evidence="1 7">Cell membrane</location>
        <topology evidence="1 7">Multi-pass membrane protein</topology>
    </subcellularLocation>
</comment>
<evidence type="ECO:0000259" key="8">
    <source>
        <dbReference type="PROSITE" id="PS50928"/>
    </source>
</evidence>
<dbReference type="PROSITE" id="PS50928">
    <property type="entry name" value="ABC_TM1"/>
    <property type="match status" value="1"/>
</dbReference>
<keyword evidence="10" id="KW-1185">Reference proteome</keyword>
<evidence type="ECO:0000256" key="5">
    <source>
        <dbReference type="ARBA" id="ARBA00022989"/>
    </source>
</evidence>
<organism evidence="9 10">
    <name type="scientific">Paenibacillus eucommiae</name>
    <dbReference type="NCBI Taxonomy" id="1355755"/>
    <lineage>
        <taxon>Bacteria</taxon>
        <taxon>Bacillati</taxon>
        <taxon>Bacillota</taxon>
        <taxon>Bacilli</taxon>
        <taxon>Bacillales</taxon>
        <taxon>Paenibacillaceae</taxon>
        <taxon>Paenibacillus</taxon>
    </lineage>
</organism>
<dbReference type="SUPFAM" id="SSF161098">
    <property type="entry name" value="MetI-like"/>
    <property type="match status" value="1"/>
</dbReference>
<protein>
    <submittedName>
        <fullName evidence="9">Aldouronate transport system permease protein</fullName>
    </submittedName>
</protein>
<dbReference type="Proteomes" id="UP001519287">
    <property type="component" value="Unassembled WGS sequence"/>
</dbReference>
<dbReference type="PANTHER" id="PTHR43744">
    <property type="entry name" value="ABC TRANSPORTER PERMEASE PROTEIN MG189-RELATED-RELATED"/>
    <property type="match status" value="1"/>
</dbReference>
<accession>A0ABS4J6B7</accession>
<feature type="transmembrane region" description="Helical" evidence="7">
    <location>
        <begin position="70"/>
        <end position="94"/>
    </location>
</feature>
<evidence type="ECO:0000313" key="9">
    <source>
        <dbReference type="EMBL" id="MBP1995358.1"/>
    </source>
</evidence>
<keyword evidence="5 7" id="KW-1133">Transmembrane helix</keyword>
<dbReference type="Pfam" id="PF00528">
    <property type="entry name" value="BPD_transp_1"/>
    <property type="match status" value="1"/>
</dbReference>
<name>A0ABS4J6B7_9BACL</name>
<keyword evidence="2 7" id="KW-0813">Transport</keyword>
<dbReference type="EMBL" id="JAGGLB010000033">
    <property type="protein sequence ID" value="MBP1995358.1"/>
    <property type="molecule type" value="Genomic_DNA"/>
</dbReference>
<feature type="transmembrane region" description="Helical" evidence="7">
    <location>
        <begin position="138"/>
        <end position="160"/>
    </location>
</feature>
<dbReference type="RefSeq" id="WP_209977166.1">
    <property type="nucleotide sequence ID" value="NZ_JAGGLB010000033.1"/>
</dbReference>
<dbReference type="Gene3D" id="1.10.3720.10">
    <property type="entry name" value="MetI-like"/>
    <property type="match status" value="1"/>
</dbReference>
<evidence type="ECO:0000256" key="4">
    <source>
        <dbReference type="ARBA" id="ARBA00022692"/>
    </source>
</evidence>
<reference evidence="9 10" key="1">
    <citation type="submission" date="2021-03" db="EMBL/GenBank/DDBJ databases">
        <title>Genomic Encyclopedia of Type Strains, Phase IV (KMG-IV): sequencing the most valuable type-strain genomes for metagenomic binning, comparative biology and taxonomic classification.</title>
        <authorList>
            <person name="Goeker M."/>
        </authorList>
    </citation>
    <scope>NUCLEOTIDE SEQUENCE [LARGE SCALE GENOMIC DNA]</scope>
    <source>
        <strain evidence="9 10">DSM 26048</strain>
    </source>
</reference>
<feature type="transmembrane region" description="Helical" evidence="7">
    <location>
        <begin position="180"/>
        <end position="202"/>
    </location>
</feature>
<gene>
    <name evidence="9" type="ORF">J2Z66_007000</name>
</gene>
<sequence>MNKNKLEQGLIQVIFAVIAVCCLIPFWLLISASLTDENAIIQNGYSFFPGKFSLESYRFLFQDSSVIFNAYGVSIFVTVIGTFASLAIMTLLAYPLSKKDMPLRNFFSFFIFFTMLFNGGLVSTYLMYTNLFDIKNTLLALIIPGLLVNAFYVILLRTFFSVSIPGAVLESAHIDGAGEFKIFLQMVLPLSLPVLATVGLFQVINYWNDWFNGLIYITDNRYYSIQVLLNTILLNVQYLLDNAEYSSRVDEAGTIPTQGVRIAIAVIGVLPILVAYPFFQKYFVKGLTVGAIKG</sequence>
<dbReference type="InterPro" id="IPR000515">
    <property type="entry name" value="MetI-like"/>
</dbReference>
<feature type="transmembrane region" description="Helical" evidence="7">
    <location>
        <begin position="106"/>
        <end position="126"/>
    </location>
</feature>
<dbReference type="PANTHER" id="PTHR43744:SF9">
    <property type="entry name" value="POLYGALACTURONAN_RHAMNOGALACTURONAN TRANSPORT SYSTEM PERMEASE PROTEIN YTCP"/>
    <property type="match status" value="1"/>
</dbReference>
<proteinExistence type="inferred from homology"/>
<feature type="transmembrane region" description="Helical" evidence="7">
    <location>
        <begin position="9"/>
        <end position="30"/>
    </location>
</feature>
<evidence type="ECO:0000256" key="3">
    <source>
        <dbReference type="ARBA" id="ARBA00022475"/>
    </source>
</evidence>